<organism evidence="5 6">
    <name type="scientific">Halococcus salifodinae DSM 8989</name>
    <dbReference type="NCBI Taxonomy" id="1227456"/>
    <lineage>
        <taxon>Archaea</taxon>
        <taxon>Methanobacteriati</taxon>
        <taxon>Methanobacteriota</taxon>
        <taxon>Stenosarchaea group</taxon>
        <taxon>Halobacteria</taxon>
        <taxon>Halobacteriales</taxon>
        <taxon>Halococcaceae</taxon>
        <taxon>Halococcus</taxon>
    </lineage>
</organism>
<dbReference type="Pfam" id="PF01522">
    <property type="entry name" value="Polysacc_deac_1"/>
    <property type="match status" value="1"/>
</dbReference>
<dbReference type="InterPro" id="IPR002509">
    <property type="entry name" value="NODB_dom"/>
</dbReference>
<feature type="region of interest" description="Disordered" evidence="3">
    <location>
        <begin position="30"/>
        <end position="62"/>
    </location>
</feature>
<evidence type="ECO:0000259" key="4">
    <source>
        <dbReference type="PROSITE" id="PS51677"/>
    </source>
</evidence>
<evidence type="ECO:0000313" key="6">
    <source>
        <dbReference type="Proteomes" id="UP000011625"/>
    </source>
</evidence>
<dbReference type="GO" id="GO:0005975">
    <property type="term" value="P:carbohydrate metabolic process"/>
    <property type="evidence" value="ECO:0007669"/>
    <property type="project" value="InterPro"/>
</dbReference>
<reference evidence="5 6" key="1">
    <citation type="journal article" date="2014" name="PLoS Genet.">
        <title>Phylogenetically driven sequencing of extremely halophilic archaea reveals strategies for static and dynamic osmo-response.</title>
        <authorList>
            <person name="Becker E.A."/>
            <person name="Seitzer P.M."/>
            <person name="Tritt A."/>
            <person name="Larsen D."/>
            <person name="Krusor M."/>
            <person name="Yao A.I."/>
            <person name="Wu D."/>
            <person name="Madern D."/>
            <person name="Eisen J.A."/>
            <person name="Darling A.E."/>
            <person name="Facciotti M.T."/>
        </authorList>
    </citation>
    <scope>NUCLEOTIDE SEQUENCE [LARGE SCALE GENOMIC DNA]</scope>
    <source>
        <strain evidence="5 6">DSM 8989</strain>
    </source>
</reference>
<dbReference type="PANTHER" id="PTHR34216">
    <property type="match status" value="1"/>
</dbReference>
<dbReference type="RefSeq" id="WP_005044733.1">
    <property type="nucleotide sequence ID" value="NZ_AOME01000074.1"/>
</dbReference>
<dbReference type="InterPro" id="IPR051398">
    <property type="entry name" value="Polysacch_Deacetylase"/>
</dbReference>
<dbReference type="Proteomes" id="UP000011625">
    <property type="component" value="Unassembled WGS sequence"/>
</dbReference>
<evidence type="ECO:0000256" key="3">
    <source>
        <dbReference type="SAM" id="MobiDB-lite"/>
    </source>
</evidence>
<dbReference type="OrthoDB" id="214647at2157"/>
<evidence type="ECO:0000256" key="1">
    <source>
        <dbReference type="ARBA" id="ARBA00004613"/>
    </source>
</evidence>
<dbReference type="GO" id="GO:0005576">
    <property type="term" value="C:extracellular region"/>
    <property type="evidence" value="ECO:0007669"/>
    <property type="project" value="UniProtKB-SubCell"/>
</dbReference>
<dbReference type="PANTHER" id="PTHR34216:SF3">
    <property type="entry name" value="POLY-BETA-1,6-N-ACETYL-D-GLUCOSAMINE N-DEACETYLASE"/>
    <property type="match status" value="1"/>
</dbReference>
<dbReference type="InterPro" id="IPR011330">
    <property type="entry name" value="Glyco_hydro/deAcase_b/a-brl"/>
</dbReference>
<keyword evidence="6" id="KW-1185">Reference proteome</keyword>
<dbReference type="EMBL" id="AOME01000074">
    <property type="protein sequence ID" value="EMA50074.1"/>
    <property type="molecule type" value="Genomic_DNA"/>
</dbReference>
<dbReference type="SUPFAM" id="SSF88713">
    <property type="entry name" value="Glycoside hydrolase/deacetylase"/>
    <property type="match status" value="1"/>
</dbReference>
<proteinExistence type="predicted"/>
<sequence>MDELRRRDALTVFGSLSASLAAMFGVTMADSAREDADEPSSSGESPTDSNSSSSQTNSSAEQLAYAHDVRARARAAGRPLSTVTDLGEWTATNGKITPTDWRDDGTETAVRLDSPASATRTGISTTFDREIDLTTAALSLGIELERAATETLRIRLFAPDERNQFTMQRYCKRRQGAIRLDVAPGETIGAPDPTAVRGLSVESYTGGGKSLGLTTGALRVRDSPQRRHGAVILTFDDGDRTQLEAAKPLMDEYGFAGTVGVIPWLVGEDNRIGRQELHEMAADGWEMASHPQREGSPLPSLSKSDQRALVERSKRWLLDEGFEQRGESLIWPFGAFDEQTLDLVGEYHRLAFAGGSSTAPWAITEPGWVPRVNGDDSNAVKRAIDMAEQFGSVATLMYHTIGETRLSIDGFREQLRYIDRADVDVIVPSALANAQPY</sequence>
<comment type="subcellular location">
    <subcellularLocation>
        <location evidence="1">Secreted</location>
    </subcellularLocation>
</comment>
<protein>
    <submittedName>
        <fullName evidence="5">Polysaccharide deacetylase</fullName>
    </submittedName>
</protein>
<dbReference type="PATRIC" id="fig|1227456.3.peg.3093"/>
<evidence type="ECO:0000256" key="2">
    <source>
        <dbReference type="ARBA" id="ARBA00022729"/>
    </source>
</evidence>
<evidence type="ECO:0000313" key="5">
    <source>
        <dbReference type="EMBL" id="EMA50074.1"/>
    </source>
</evidence>
<dbReference type="Gene3D" id="3.20.20.370">
    <property type="entry name" value="Glycoside hydrolase/deacetylase"/>
    <property type="match status" value="1"/>
</dbReference>
<gene>
    <name evidence="5" type="ORF">C450_15258</name>
</gene>
<dbReference type="GO" id="GO:0016810">
    <property type="term" value="F:hydrolase activity, acting on carbon-nitrogen (but not peptide) bonds"/>
    <property type="evidence" value="ECO:0007669"/>
    <property type="project" value="InterPro"/>
</dbReference>
<accession>M0MYZ1</accession>
<feature type="domain" description="NodB homology" evidence="4">
    <location>
        <begin position="229"/>
        <end position="437"/>
    </location>
</feature>
<dbReference type="PROSITE" id="PS51677">
    <property type="entry name" value="NODB"/>
    <property type="match status" value="1"/>
</dbReference>
<dbReference type="CDD" id="cd10970">
    <property type="entry name" value="CE4_DAC_u1_6s"/>
    <property type="match status" value="1"/>
</dbReference>
<comment type="caution">
    <text evidence="5">The sequence shown here is derived from an EMBL/GenBank/DDBJ whole genome shotgun (WGS) entry which is preliminary data.</text>
</comment>
<name>M0MYZ1_9EURY</name>
<keyword evidence="2" id="KW-0732">Signal</keyword>
<feature type="compositionally biased region" description="Low complexity" evidence="3">
    <location>
        <begin position="39"/>
        <end position="59"/>
    </location>
</feature>
<dbReference type="AlphaFoldDB" id="M0MYZ1"/>